<keyword evidence="11" id="KW-0119">Carbohydrate metabolism</keyword>
<evidence type="ECO:0000256" key="6">
    <source>
        <dbReference type="ARBA" id="ARBA00023001"/>
    </source>
</evidence>
<dbReference type="GO" id="GO:0030245">
    <property type="term" value="P:cellulose catabolic process"/>
    <property type="evidence" value="ECO:0007669"/>
    <property type="project" value="UniProtKB-KW"/>
</dbReference>
<evidence type="ECO:0000313" key="18">
    <source>
        <dbReference type="Proteomes" id="UP001201980"/>
    </source>
</evidence>
<dbReference type="PANTHER" id="PTHR33353:SF10">
    <property type="entry name" value="ENDO-BETA-1,4-GLUCANASE D"/>
    <property type="match status" value="1"/>
</dbReference>
<evidence type="ECO:0000256" key="15">
    <source>
        <dbReference type="ARBA" id="ARBA00047174"/>
    </source>
</evidence>
<comment type="similarity">
    <text evidence="13">Belongs to the polysaccharide monooxygenase AA9 family.</text>
</comment>
<evidence type="ECO:0000256" key="3">
    <source>
        <dbReference type="ARBA" id="ARBA00022525"/>
    </source>
</evidence>
<dbReference type="Gene3D" id="2.70.50.70">
    <property type="match status" value="1"/>
</dbReference>
<dbReference type="Proteomes" id="UP001201980">
    <property type="component" value="Unassembled WGS sequence"/>
</dbReference>
<dbReference type="Pfam" id="PF03443">
    <property type="entry name" value="AA9"/>
    <property type="match status" value="1"/>
</dbReference>
<evidence type="ECO:0000259" key="16">
    <source>
        <dbReference type="Pfam" id="PF03443"/>
    </source>
</evidence>
<keyword evidence="4" id="KW-0479">Metal-binding</keyword>
<dbReference type="InterPro" id="IPR005103">
    <property type="entry name" value="AA9_LPMO"/>
</dbReference>
<keyword evidence="9" id="KW-0503">Monooxygenase</keyword>
<evidence type="ECO:0000256" key="14">
    <source>
        <dbReference type="ARBA" id="ARBA00045077"/>
    </source>
</evidence>
<name>A0AAD5WSA3_9PEZI</name>
<comment type="catalytic activity">
    <reaction evidence="14">
        <text>[(1-&gt;4)-beta-D-glucosyl]n+m + reduced acceptor + O2 = 4-dehydro-beta-D-glucosyl-[(1-&gt;4)-beta-D-glucosyl]n-1 + [(1-&gt;4)-beta-D-glucosyl]m + acceptor + H2O.</text>
        <dbReference type="EC" id="1.14.99.56"/>
    </reaction>
</comment>
<organism evidence="17 18">
    <name type="scientific">Zalerion maritima</name>
    <dbReference type="NCBI Taxonomy" id="339359"/>
    <lineage>
        <taxon>Eukaryota</taxon>
        <taxon>Fungi</taxon>
        <taxon>Dikarya</taxon>
        <taxon>Ascomycota</taxon>
        <taxon>Pezizomycotina</taxon>
        <taxon>Sordariomycetes</taxon>
        <taxon>Lulworthiomycetidae</taxon>
        <taxon>Lulworthiales</taxon>
        <taxon>Lulworthiaceae</taxon>
        <taxon>Zalerion</taxon>
    </lineage>
</organism>
<proteinExistence type="inferred from homology"/>
<dbReference type="GO" id="GO:0005576">
    <property type="term" value="C:extracellular region"/>
    <property type="evidence" value="ECO:0007669"/>
    <property type="project" value="UniProtKB-SubCell"/>
</dbReference>
<evidence type="ECO:0000256" key="4">
    <source>
        <dbReference type="ARBA" id="ARBA00022723"/>
    </source>
</evidence>
<comment type="subcellular location">
    <subcellularLocation>
        <location evidence="2">Secreted</location>
    </subcellularLocation>
</comment>
<evidence type="ECO:0000256" key="12">
    <source>
        <dbReference type="ARBA" id="ARBA00023326"/>
    </source>
</evidence>
<reference evidence="17" key="1">
    <citation type="submission" date="2022-07" db="EMBL/GenBank/DDBJ databases">
        <title>Draft genome sequence of Zalerion maritima ATCC 34329, a (micro)plastics degrading marine fungus.</title>
        <authorList>
            <person name="Paco A."/>
            <person name="Goncalves M.F.M."/>
            <person name="Rocha-Santos T.A.P."/>
            <person name="Alves A."/>
        </authorList>
    </citation>
    <scope>NUCLEOTIDE SEQUENCE</scope>
    <source>
        <strain evidence="17">ATCC 34329</strain>
    </source>
</reference>
<dbReference type="InterPro" id="IPR049892">
    <property type="entry name" value="AA9"/>
</dbReference>
<evidence type="ECO:0000256" key="9">
    <source>
        <dbReference type="ARBA" id="ARBA00023033"/>
    </source>
</evidence>
<dbReference type="EMBL" id="JAKWBI020000100">
    <property type="protein sequence ID" value="KAJ2902835.1"/>
    <property type="molecule type" value="Genomic_DNA"/>
</dbReference>
<evidence type="ECO:0000256" key="10">
    <source>
        <dbReference type="ARBA" id="ARBA00023157"/>
    </source>
</evidence>
<keyword evidence="10" id="KW-1015">Disulfide bond</keyword>
<protein>
    <recommendedName>
        <fullName evidence="15">lytic cellulose monooxygenase (C4-dehydrogenating)</fullName>
        <ecNumber evidence="15">1.14.99.56</ecNumber>
    </recommendedName>
</protein>
<evidence type="ECO:0000256" key="7">
    <source>
        <dbReference type="ARBA" id="ARBA00023002"/>
    </source>
</evidence>
<keyword evidence="18" id="KW-1185">Reference proteome</keyword>
<comment type="caution">
    <text evidence="17">The sequence shown here is derived from an EMBL/GenBank/DDBJ whole genome shotgun (WGS) entry which is preliminary data.</text>
</comment>
<keyword evidence="6" id="KW-0136">Cellulose degradation</keyword>
<dbReference type="PANTHER" id="PTHR33353">
    <property type="entry name" value="PUTATIVE (AFU_ORTHOLOGUE AFUA_1G12560)-RELATED"/>
    <property type="match status" value="1"/>
</dbReference>
<comment type="cofactor">
    <cofactor evidence="1">
        <name>Cu(2+)</name>
        <dbReference type="ChEBI" id="CHEBI:29036"/>
    </cofactor>
</comment>
<evidence type="ECO:0000313" key="17">
    <source>
        <dbReference type="EMBL" id="KAJ2902835.1"/>
    </source>
</evidence>
<evidence type="ECO:0000256" key="5">
    <source>
        <dbReference type="ARBA" id="ARBA00022729"/>
    </source>
</evidence>
<accession>A0AAD5WSA3</accession>
<evidence type="ECO:0000256" key="11">
    <source>
        <dbReference type="ARBA" id="ARBA00023277"/>
    </source>
</evidence>
<dbReference type="GO" id="GO:0046872">
    <property type="term" value="F:metal ion binding"/>
    <property type="evidence" value="ECO:0007669"/>
    <property type="project" value="UniProtKB-KW"/>
</dbReference>
<gene>
    <name evidence="17" type="ORF">MKZ38_000029</name>
</gene>
<evidence type="ECO:0000256" key="13">
    <source>
        <dbReference type="ARBA" id="ARBA00044502"/>
    </source>
</evidence>
<keyword evidence="8" id="KW-0186">Copper</keyword>
<evidence type="ECO:0000256" key="2">
    <source>
        <dbReference type="ARBA" id="ARBA00004613"/>
    </source>
</evidence>
<keyword evidence="7" id="KW-0560">Oxidoreductase</keyword>
<feature type="domain" description="Auxiliary Activity family 9 catalytic" evidence="16">
    <location>
        <begin position="160"/>
        <end position="241"/>
    </location>
</feature>
<sequence length="261" mass="27538">MGGMTMVTRPPNLPDEIPVAANVETKYRDDPTDATANGTQLRGVTTSLIVFAEAFDCSASAAQAHYTFPSLIVNGQSTGDWVHVCKTANYQSNGLLKMLLPTLFAATSSPPATKERRQRLAERRLIAGTALEQAGSRSMRTAGILCQLGVDLEDPLTALSKVYTTIPSCIPSGDYLLRVEHIGLHSTSSVNSAQFYISCAQAHINGGGSTTLLNLVAFPGAFSPTDPGIQINIYYPIPTSYTNPGPPAAGPQSGAGPVTRL</sequence>
<keyword evidence="12" id="KW-0624">Polysaccharide degradation</keyword>
<dbReference type="EC" id="1.14.99.56" evidence="15"/>
<dbReference type="AlphaFoldDB" id="A0AAD5WSA3"/>
<dbReference type="GO" id="GO:0004497">
    <property type="term" value="F:monooxygenase activity"/>
    <property type="evidence" value="ECO:0007669"/>
    <property type="project" value="UniProtKB-KW"/>
</dbReference>
<keyword evidence="5" id="KW-0732">Signal</keyword>
<evidence type="ECO:0000256" key="8">
    <source>
        <dbReference type="ARBA" id="ARBA00023008"/>
    </source>
</evidence>
<keyword evidence="3" id="KW-0964">Secreted</keyword>
<evidence type="ECO:0000256" key="1">
    <source>
        <dbReference type="ARBA" id="ARBA00001973"/>
    </source>
</evidence>